<dbReference type="SUPFAM" id="SSF53474">
    <property type="entry name" value="alpha/beta-Hydrolases"/>
    <property type="match status" value="1"/>
</dbReference>
<dbReference type="GO" id="GO:0016787">
    <property type="term" value="F:hydrolase activity"/>
    <property type="evidence" value="ECO:0007669"/>
    <property type="project" value="UniProtKB-KW"/>
</dbReference>
<accession>A0A177TLP8</accession>
<name>A0A177TLP8_9BASI</name>
<gene>
    <name evidence="5" type="ORF">A4X13_0g5494</name>
</gene>
<keyword evidence="3" id="KW-0732">Signal</keyword>
<dbReference type="EC" id="3.1.1.-" evidence="3"/>
<sequence>MRFHPSFLLASCSAWLMAATALAAPISQGEQVKSRATTSTVLVATPKRGTFRGFKMDSIGQDQFLGIRYVQPITPSTRFQRASYLPDQLPTTIHDATQYGPACIQAQTSSLTSSQMSEDCLTMQIIRPQGIPSSSPVPVLVFFHGGGWARGAATNNIYNGTQLVAASIEQKQPIIYINLNYRLGLFGFMGGKDMQAADAKGTASLNAGYWDQRMALQFISSNIASFGGDPARITIWGQSAGAASVSAHLLAQNGKASSGLVSKAVMESGSSMLYPRYNATAAVPQRQYNSLLKATSCSSLDCLRSASLSSLSDANKAIVSQSGSTFSPTLDQFFHTQPPSKALSAGAFADVPMLMGTNLDDGTFVGACSVQNVPADTTTFFQSQYGATTAVNNLLTTYPDQPAQGSPFRPELYGSSPTDRFYGSTSQWKRCAAIETDLLFTAGKRTTLLAAAKYNQNKAYGYLWSQRTAVNGVPAKGVTHSCELGMIFNRPTLYGQADAAAKKYASANDIQQTTDHIVTSLLTFVRTGNPNGNGYLTWPAYDGTNKQLMQFQGTYNTTVIPDTFRASQVSFIQSQAAAFGI</sequence>
<evidence type="ECO:0000313" key="5">
    <source>
        <dbReference type="EMBL" id="KAE8248739.1"/>
    </source>
</evidence>
<dbReference type="InterPro" id="IPR029058">
    <property type="entry name" value="AB_hydrolase_fold"/>
</dbReference>
<dbReference type="Proteomes" id="UP000077521">
    <property type="component" value="Unassembled WGS sequence"/>
</dbReference>
<feature type="chain" id="PRO_5035981476" description="Carboxylic ester hydrolase" evidence="3">
    <location>
        <begin position="24"/>
        <end position="581"/>
    </location>
</feature>
<evidence type="ECO:0000256" key="2">
    <source>
        <dbReference type="ARBA" id="ARBA00022801"/>
    </source>
</evidence>
<dbReference type="InterPro" id="IPR002018">
    <property type="entry name" value="CarbesteraseB"/>
</dbReference>
<keyword evidence="6" id="KW-1185">Reference proteome</keyword>
<evidence type="ECO:0000256" key="1">
    <source>
        <dbReference type="ARBA" id="ARBA00005964"/>
    </source>
</evidence>
<evidence type="ECO:0000259" key="4">
    <source>
        <dbReference type="Pfam" id="PF00135"/>
    </source>
</evidence>
<evidence type="ECO:0000313" key="6">
    <source>
        <dbReference type="Proteomes" id="UP000077521"/>
    </source>
</evidence>
<dbReference type="PANTHER" id="PTHR11559">
    <property type="entry name" value="CARBOXYLESTERASE"/>
    <property type="match status" value="1"/>
</dbReference>
<dbReference type="ESTHER" id="9basi-a0a177tlp8">
    <property type="family name" value="Fungal_carboxylesterase_lipase"/>
</dbReference>
<dbReference type="OrthoDB" id="408631at2759"/>
<dbReference type="EMBL" id="LWDF02000433">
    <property type="protein sequence ID" value="KAE8248739.1"/>
    <property type="molecule type" value="Genomic_DNA"/>
</dbReference>
<proteinExistence type="inferred from homology"/>
<reference evidence="5" key="2">
    <citation type="journal article" date="2019" name="IMA Fungus">
        <title>Genome sequencing and comparison of five Tilletia species to identify candidate genes for the detection of regulated species infecting wheat.</title>
        <authorList>
            <person name="Nguyen H.D.T."/>
            <person name="Sultana T."/>
            <person name="Kesanakurti P."/>
            <person name="Hambleton S."/>
        </authorList>
    </citation>
    <scope>NUCLEOTIDE SEQUENCE</scope>
    <source>
        <strain evidence="5">DAOMC 236416</strain>
    </source>
</reference>
<dbReference type="AlphaFoldDB" id="A0A177TLP8"/>
<protein>
    <recommendedName>
        <fullName evidence="3">Carboxylic ester hydrolase</fullName>
        <ecNumber evidence="3">3.1.1.-</ecNumber>
    </recommendedName>
</protein>
<dbReference type="Pfam" id="PF00135">
    <property type="entry name" value="COesterase"/>
    <property type="match status" value="1"/>
</dbReference>
<feature type="domain" description="Carboxylesterase type B" evidence="4">
    <location>
        <begin position="43"/>
        <end position="556"/>
    </location>
</feature>
<comment type="caution">
    <text evidence="5">The sequence shown here is derived from an EMBL/GenBank/DDBJ whole genome shotgun (WGS) entry which is preliminary data.</text>
</comment>
<reference evidence="5" key="1">
    <citation type="submission" date="2016-04" db="EMBL/GenBank/DDBJ databases">
        <authorList>
            <person name="Nguyen H.D."/>
            <person name="Samba Siva P."/>
            <person name="Cullis J."/>
            <person name="Levesque C.A."/>
            <person name="Hambleton S."/>
        </authorList>
    </citation>
    <scope>NUCLEOTIDE SEQUENCE</scope>
    <source>
        <strain evidence="5">DAOMC 236416</strain>
    </source>
</reference>
<organism evidence="5 6">
    <name type="scientific">Tilletia indica</name>
    <dbReference type="NCBI Taxonomy" id="43049"/>
    <lineage>
        <taxon>Eukaryota</taxon>
        <taxon>Fungi</taxon>
        <taxon>Dikarya</taxon>
        <taxon>Basidiomycota</taxon>
        <taxon>Ustilaginomycotina</taxon>
        <taxon>Exobasidiomycetes</taxon>
        <taxon>Tilletiales</taxon>
        <taxon>Tilletiaceae</taxon>
        <taxon>Tilletia</taxon>
    </lineage>
</organism>
<evidence type="ECO:0000256" key="3">
    <source>
        <dbReference type="RuleBase" id="RU361235"/>
    </source>
</evidence>
<dbReference type="InterPro" id="IPR050309">
    <property type="entry name" value="Type-B_Carboxylest/Lipase"/>
</dbReference>
<dbReference type="Gene3D" id="3.40.50.1820">
    <property type="entry name" value="alpha/beta hydrolase"/>
    <property type="match status" value="1"/>
</dbReference>
<feature type="signal peptide" evidence="3">
    <location>
        <begin position="1"/>
        <end position="23"/>
    </location>
</feature>
<dbReference type="PROSITE" id="PS00122">
    <property type="entry name" value="CARBOXYLESTERASE_B_1"/>
    <property type="match status" value="1"/>
</dbReference>
<comment type="similarity">
    <text evidence="1 3">Belongs to the type-B carboxylesterase/lipase family.</text>
</comment>
<keyword evidence="2 3" id="KW-0378">Hydrolase</keyword>
<dbReference type="InterPro" id="IPR019826">
    <property type="entry name" value="Carboxylesterase_B_AS"/>
</dbReference>